<feature type="region of interest" description="Disordered" evidence="1">
    <location>
        <begin position="251"/>
        <end position="310"/>
    </location>
</feature>
<dbReference type="Proteomes" id="UP000054166">
    <property type="component" value="Unassembled WGS sequence"/>
</dbReference>
<name>A0A0C3CKN7_PILCF</name>
<dbReference type="EMBL" id="KN832973">
    <property type="protein sequence ID" value="KIM90232.1"/>
    <property type="molecule type" value="Genomic_DNA"/>
</dbReference>
<gene>
    <name evidence="2" type="ORF">PILCRDRAFT_1576</name>
</gene>
<dbReference type="OrthoDB" id="3267422at2759"/>
<accession>A0A0C3CKN7</accession>
<evidence type="ECO:0000313" key="3">
    <source>
        <dbReference type="Proteomes" id="UP000054166"/>
    </source>
</evidence>
<dbReference type="AlphaFoldDB" id="A0A0C3CKN7"/>
<dbReference type="InParanoid" id="A0A0C3CKN7"/>
<proteinExistence type="predicted"/>
<reference evidence="3" key="2">
    <citation type="submission" date="2015-01" db="EMBL/GenBank/DDBJ databases">
        <title>Evolutionary Origins and Diversification of the Mycorrhizal Mutualists.</title>
        <authorList>
            <consortium name="DOE Joint Genome Institute"/>
            <consortium name="Mycorrhizal Genomics Consortium"/>
            <person name="Kohler A."/>
            <person name="Kuo A."/>
            <person name="Nagy L.G."/>
            <person name="Floudas D."/>
            <person name="Copeland A."/>
            <person name="Barry K.W."/>
            <person name="Cichocki N."/>
            <person name="Veneault-Fourrey C."/>
            <person name="LaButti K."/>
            <person name="Lindquist E.A."/>
            <person name="Lipzen A."/>
            <person name="Lundell T."/>
            <person name="Morin E."/>
            <person name="Murat C."/>
            <person name="Riley R."/>
            <person name="Ohm R."/>
            <person name="Sun H."/>
            <person name="Tunlid A."/>
            <person name="Henrissat B."/>
            <person name="Grigoriev I.V."/>
            <person name="Hibbett D.S."/>
            <person name="Martin F."/>
        </authorList>
    </citation>
    <scope>NUCLEOTIDE SEQUENCE [LARGE SCALE GENOMIC DNA]</scope>
    <source>
        <strain evidence="3">F 1598</strain>
    </source>
</reference>
<feature type="compositionally biased region" description="Basic and acidic residues" evidence="1">
    <location>
        <begin position="282"/>
        <end position="292"/>
    </location>
</feature>
<evidence type="ECO:0000313" key="2">
    <source>
        <dbReference type="EMBL" id="KIM90232.1"/>
    </source>
</evidence>
<keyword evidence="3" id="KW-1185">Reference proteome</keyword>
<sequence>MLYHHACQAFRFPQLDPYILAESVFLQKTIKGTDVGSERYRYTPVPFNALEDASSLASYLLLTVRVDSEPSGVSDATVVRFVVAWAHLHNITLESTAPEIVWSPALCNVSLNDSNCISAWRVSEDVLGAEITSTNGPDSVTGDIIPQMFLSFRGSAIYIRTSPQSTATVNVSFSSPSVAMHTDAQVNSSIGWISAVNLSEDVAFTITITYVPNFGSQDGDGGRLDIQFIILTVSNISAISSFLPSMALPSSSTPPISSPSQVLTTTPSTRRQSKGAIIGESAEEKKGKDQVERMGVGGPSDGETDDKPYIGVLHVVY</sequence>
<organism evidence="2 3">
    <name type="scientific">Piloderma croceum (strain F 1598)</name>
    <dbReference type="NCBI Taxonomy" id="765440"/>
    <lineage>
        <taxon>Eukaryota</taxon>
        <taxon>Fungi</taxon>
        <taxon>Dikarya</taxon>
        <taxon>Basidiomycota</taxon>
        <taxon>Agaricomycotina</taxon>
        <taxon>Agaricomycetes</taxon>
        <taxon>Agaricomycetidae</taxon>
        <taxon>Atheliales</taxon>
        <taxon>Atheliaceae</taxon>
        <taxon>Piloderma</taxon>
    </lineage>
</organism>
<evidence type="ECO:0000256" key="1">
    <source>
        <dbReference type="SAM" id="MobiDB-lite"/>
    </source>
</evidence>
<feature type="compositionally biased region" description="Low complexity" evidence="1">
    <location>
        <begin position="251"/>
        <end position="260"/>
    </location>
</feature>
<protein>
    <submittedName>
        <fullName evidence="2">Uncharacterized protein</fullName>
    </submittedName>
</protein>
<reference evidence="2 3" key="1">
    <citation type="submission" date="2014-04" db="EMBL/GenBank/DDBJ databases">
        <authorList>
            <consortium name="DOE Joint Genome Institute"/>
            <person name="Kuo A."/>
            <person name="Tarkka M."/>
            <person name="Buscot F."/>
            <person name="Kohler A."/>
            <person name="Nagy L.G."/>
            <person name="Floudas D."/>
            <person name="Copeland A."/>
            <person name="Barry K.W."/>
            <person name="Cichocki N."/>
            <person name="Veneault-Fourrey C."/>
            <person name="LaButti K."/>
            <person name="Lindquist E.A."/>
            <person name="Lipzen A."/>
            <person name="Lundell T."/>
            <person name="Morin E."/>
            <person name="Murat C."/>
            <person name="Sun H."/>
            <person name="Tunlid A."/>
            <person name="Henrissat B."/>
            <person name="Grigoriev I.V."/>
            <person name="Hibbett D.S."/>
            <person name="Martin F."/>
            <person name="Nordberg H.P."/>
            <person name="Cantor M.N."/>
            <person name="Hua S.X."/>
        </authorList>
    </citation>
    <scope>NUCLEOTIDE SEQUENCE [LARGE SCALE GENOMIC DNA]</scope>
    <source>
        <strain evidence="2 3">F 1598</strain>
    </source>
</reference>
<dbReference type="STRING" id="765440.A0A0C3CKN7"/>
<feature type="compositionally biased region" description="Polar residues" evidence="1">
    <location>
        <begin position="261"/>
        <end position="270"/>
    </location>
</feature>
<dbReference type="HOGENOM" id="CLU_877474_0_0_1"/>